<feature type="compositionally biased region" description="Low complexity" evidence="1">
    <location>
        <begin position="270"/>
        <end position="281"/>
    </location>
</feature>
<feature type="compositionally biased region" description="Low complexity" evidence="1">
    <location>
        <begin position="618"/>
        <end position="630"/>
    </location>
</feature>
<reference evidence="3" key="1">
    <citation type="submission" date="2021-11" db="EMBL/GenBank/DDBJ databases">
        <authorList>
            <consortium name="Genoscope - CEA"/>
            <person name="William W."/>
        </authorList>
    </citation>
    <scope>NUCLEOTIDE SEQUENCE</scope>
</reference>
<feature type="region of interest" description="Disordered" evidence="1">
    <location>
        <begin position="601"/>
        <end position="705"/>
    </location>
</feature>
<keyword evidence="2" id="KW-1133">Transmembrane helix</keyword>
<evidence type="ECO:0000313" key="3">
    <source>
        <dbReference type="EMBL" id="CAH0378732.1"/>
    </source>
</evidence>
<comment type="caution">
    <text evidence="3">The sequence shown here is derived from an EMBL/GenBank/DDBJ whole genome shotgun (WGS) entry which is preliminary data.</text>
</comment>
<feature type="region of interest" description="Disordered" evidence="1">
    <location>
        <begin position="171"/>
        <end position="411"/>
    </location>
</feature>
<feature type="compositionally biased region" description="Pro residues" evidence="1">
    <location>
        <begin position="367"/>
        <end position="387"/>
    </location>
</feature>
<dbReference type="AlphaFoldDB" id="A0A8J2X2R5"/>
<feature type="transmembrane region" description="Helical" evidence="2">
    <location>
        <begin position="424"/>
        <end position="447"/>
    </location>
</feature>
<feature type="compositionally biased region" description="Pro residues" evidence="1">
    <location>
        <begin position="307"/>
        <end position="325"/>
    </location>
</feature>
<feature type="region of interest" description="Disordered" evidence="1">
    <location>
        <begin position="463"/>
        <end position="482"/>
    </location>
</feature>
<evidence type="ECO:0000256" key="2">
    <source>
        <dbReference type="SAM" id="Phobius"/>
    </source>
</evidence>
<accession>A0A8J2X2R5</accession>
<feature type="compositionally biased region" description="Low complexity" evidence="1">
    <location>
        <begin position="221"/>
        <end position="260"/>
    </location>
</feature>
<gene>
    <name evidence="3" type="ORF">PECAL_6P03280</name>
</gene>
<dbReference type="EMBL" id="CAKKNE010000006">
    <property type="protein sequence ID" value="CAH0378732.1"/>
    <property type="molecule type" value="Genomic_DNA"/>
</dbReference>
<sequence length="705" mass="74370">MHTCDEASASWGLDCVWLEVARGLNCRGCDCAVDGVQSGNMWSMEIYDATCTTARPLWGAGDVLVAEDIGGAIFQDGQPAVFANDVCSDLFDWNGRQVSVRGRCSNGEVWAQWFDGAGCDADAFYDAEANDRHWLGGASSWNDGECVVVELRRPSTPTLSEALRFACVATPAPTVSPTPSPSKPPTSLPTLTPTYSPRPTVPPTSSPSSPPSSQPSPRPTRVPTAAPSAAPTPYPTTSLPSLLPTSRPTAVPSRLPTAVPTAPPTPAPSGLPTTAVPTGLPTTPPPTPPPSSVPSRVPSSLPSAVPTKPPSSVPTVPPSRAPSPGPTVTFMPSILPTPLPSPSPTTAAPTMLPTPLPSPAPTTASPTPAPSPLPSPAPTISPGPTPEPSTSAPSRFPSAAPSASPTVPRPRREEVRAAAWRPPLWSFIVLAVLVGAALMGPGAWFALKKYKARLTDRIRSDVESKMLSPPERPPRATPRRDYDYETTRNLPLPLAPTAPSTWHPPMRPPGFDAYSRATRSAGPYVYSRAPPATPHSSRSRRSPLVAPYTPPSRRSAKVAPTPTSPLEAELSELRSRLEAVEAPIVAEVAELRARLDFVERSSPHHSPDAADRVHRADASAYSSASRTRASGVNADHAGERAWPMIPRRLFADEPAPARRDPLAASPGSRESYGPGRHPSRRRSMNDEAAAPSTPPAGDDMRVEDL</sequence>
<feature type="compositionally biased region" description="Low complexity" evidence="1">
    <location>
        <begin position="388"/>
        <end position="406"/>
    </location>
</feature>
<dbReference type="Proteomes" id="UP000789595">
    <property type="component" value="Unassembled WGS sequence"/>
</dbReference>
<keyword evidence="2" id="KW-0472">Membrane</keyword>
<dbReference type="PRINTS" id="PR01217">
    <property type="entry name" value="PRICHEXTENSN"/>
</dbReference>
<feature type="compositionally biased region" description="Low complexity" evidence="1">
    <location>
        <begin position="188"/>
        <end position="198"/>
    </location>
</feature>
<keyword evidence="2" id="KW-0812">Transmembrane</keyword>
<feature type="region of interest" description="Disordered" evidence="1">
    <location>
        <begin position="493"/>
        <end position="564"/>
    </location>
</feature>
<feature type="compositionally biased region" description="Basic and acidic residues" evidence="1">
    <location>
        <begin position="472"/>
        <end position="482"/>
    </location>
</feature>
<evidence type="ECO:0000256" key="1">
    <source>
        <dbReference type="SAM" id="MobiDB-lite"/>
    </source>
</evidence>
<organism evidence="3 4">
    <name type="scientific">Pelagomonas calceolata</name>
    <dbReference type="NCBI Taxonomy" id="35677"/>
    <lineage>
        <taxon>Eukaryota</taxon>
        <taxon>Sar</taxon>
        <taxon>Stramenopiles</taxon>
        <taxon>Ochrophyta</taxon>
        <taxon>Pelagophyceae</taxon>
        <taxon>Pelagomonadales</taxon>
        <taxon>Pelagomonadaceae</taxon>
        <taxon>Pelagomonas</taxon>
    </lineage>
</organism>
<feature type="compositionally biased region" description="Basic and acidic residues" evidence="1">
    <location>
        <begin position="601"/>
        <end position="617"/>
    </location>
</feature>
<feature type="compositionally biased region" description="Pro residues" evidence="1">
    <location>
        <begin position="282"/>
        <end position="292"/>
    </location>
</feature>
<proteinExistence type="predicted"/>
<evidence type="ECO:0000313" key="4">
    <source>
        <dbReference type="Proteomes" id="UP000789595"/>
    </source>
</evidence>
<feature type="compositionally biased region" description="Basic and acidic residues" evidence="1">
    <location>
        <begin position="649"/>
        <end position="661"/>
    </location>
</feature>
<feature type="compositionally biased region" description="Pro residues" evidence="1">
    <location>
        <begin position="199"/>
        <end position="220"/>
    </location>
</feature>
<protein>
    <submittedName>
        <fullName evidence="3">Uncharacterized protein</fullName>
    </submittedName>
</protein>
<feature type="compositionally biased region" description="Low complexity" evidence="1">
    <location>
        <begin position="293"/>
        <end position="306"/>
    </location>
</feature>
<keyword evidence="4" id="KW-1185">Reference proteome</keyword>
<name>A0A8J2X2R5_9STRA</name>
<feature type="compositionally biased region" description="Pro residues" evidence="1">
    <location>
        <begin position="174"/>
        <end position="187"/>
    </location>
</feature>